<dbReference type="PANTHER" id="PTHR30537:SF5">
    <property type="entry name" value="HTH-TYPE TRANSCRIPTIONAL ACTIVATOR TTDR-RELATED"/>
    <property type="match status" value="1"/>
</dbReference>
<dbReference type="RefSeq" id="WP_326505522.1">
    <property type="nucleotide sequence ID" value="NZ_JAWIIV010000004.1"/>
</dbReference>
<name>A0ABU6J6I9_9BURK</name>
<evidence type="ECO:0000256" key="1">
    <source>
        <dbReference type="ARBA" id="ARBA00009437"/>
    </source>
</evidence>
<dbReference type="InterPro" id="IPR036388">
    <property type="entry name" value="WH-like_DNA-bd_sf"/>
</dbReference>
<dbReference type="InterPro" id="IPR000847">
    <property type="entry name" value="LysR_HTH_N"/>
</dbReference>
<comment type="caution">
    <text evidence="6">The sequence shown here is derived from an EMBL/GenBank/DDBJ whole genome shotgun (WGS) entry which is preliminary data.</text>
</comment>
<protein>
    <submittedName>
        <fullName evidence="6">LysR family transcriptional regulator</fullName>
    </submittedName>
</protein>
<gene>
    <name evidence="6" type="ORF">RY831_06555</name>
</gene>
<keyword evidence="4" id="KW-0804">Transcription</keyword>
<feature type="domain" description="HTH lysR-type" evidence="5">
    <location>
        <begin position="1"/>
        <end position="59"/>
    </location>
</feature>
<proteinExistence type="inferred from homology"/>
<dbReference type="Gene3D" id="3.40.190.290">
    <property type="match status" value="1"/>
</dbReference>
<evidence type="ECO:0000256" key="4">
    <source>
        <dbReference type="ARBA" id="ARBA00023163"/>
    </source>
</evidence>
<sequence>MDQLSELRACRRVAEAGSFSAAAAAVNVSHTGVSRQVRQPEDRLGVQPINPTTRKIALTGAGRGYCERARPIADDLQDADLAMAQHHTTTEGRLRINSPMALGTSDLALQLAVLGGTGIATTASFNVQNDLAQESMAPVQLGYPKRSRSLYAVYPQSHHVSAKVRAFVEFAAGVYRWPAWS</sequence>
<dbReference type="PANTHER" id="PTHR30537">
    <property type="entry name" value="HTH-TYPE TRANSCRIPTIONAL REGULATOR"/>
    <property type="match status" value="1"/>
</dbReference>
<dbReference type="InterPro" id="IPR058163">
    <property type="entry name" value="LysR-type_TF_proteobact-type"/>
</dbReference>
<evidence type="ECO:0000259" key="5">
    <source>
        <dbReference type="PROSITE" id="PS50931"/>
    </source>
</evidence>
<dbReference type="SUPFAM" id="SSF46785">
    <property type="entry name" value="Winged helix' DNA-binding domain"/>
    <property type="match status" value="1"/>
</dbReference>
<dbReference type="SUPFAM" id="SSF53850">
    <property type="entry name" value="Periplasmic binding protein-like II"/>
    <property type="match status" value="1"/>
</dbReference>
<dbReference type="Pfam" id="PF00126">
    <property type="entry name" value="HTH_1"/>
    <property type="match status" value="1"/>
</dbReference>
<reference evidence="6 7" key="1">
    <citation type="submission" date="2023-10" db="EMBL/GenBank/DDBJ databases">
        <title>Noviherbaspirillum sp. CPCC 100848 genome assembly.</title>
        <authorList>
            <person name="Li X.Y."/>
            <person name="Fang X.M."/>
        </authorList>
    </citation>
    <scope>NUCLEOTIDE SEQUENCE [LARGE SCALE GENOMIC DNA]</scope>
    <source>
        <strain evidence="6 7">CPCC 100848</strain>
    </source>
</reference>
<keyword evidence="3" id="KW-0238">DNA-binding</keyword>
<comment type="similarity">
    <text evidence="1">Belongs to the LysR transcriptional regulatory family.</text>
</comment>
<evidence type="ECO:0000313" key="6">
    <source>
        <dbReference type="EMBL" id="MEC4718799.1"/>
    </source>
</evidence>
<accession>A0ABU6J6I9</accession>
<organism evidence="6 7">
    <name type="scientific">Noviherbaspirillum album</name>
    <dbReference type="NCBI Taxonomy" id="3080276"/>
    <lineage>
        <taxon>Bacteria</taxon>
        <taxon>Pseudomonadati</taxon>
        <taxon>Pseudomonadota</taxon>
        <taxon>Betaproteobacteria</taxon>
        <taxon>Burkholderiales</taxon>
        <taxon>Oxalobacteraceae</taxon>
        <taxon>Noviherbaspirillum</taxon>
    </lineage>
</organism>
<keyword evidence="7" id="KW-1185">Reference proteome</keyword>
<keyword evidence="2" id="KW-0805">Transcription regulation</keyword>
<evidence type="ECO:0000256" key="3">
    <source>
        <dbReference type="ARBA" id="ARBA00023125"/>
    </source>
</evidence>
<evidence type="ECO:0000256" key="2">
    <source>
        <dbReference type="ARBA" id="ARBA00023015"/>
    </source>
</evidence>
<dbReference type="EMBL" id="JAWIIV010000004">
    <property type="protein sequence ID" value="MEC4718799.1"/>
    <property type="molecule type" value="Genomic_DNA"/>
</dbReference>
<evidence type="ECO:0000313" key="7">
    <source>
        <dbReference type="Proteomes" id="UP001352263"/>
    </source>
</evidence>
<dbReference type="Pfam" id="PF03466">
    <property type="entry name" value="LysR_substrate"/>
    <property type="match status" value="1"/>
</dbReference>
<dbReference type="Proteomes" id="UP001352263">
    <property type="component" value="Unassembled WGS sequence"/>
</dbReference>
<dbReference type="Gene3D" id="1.10.10.10">
    <property type="entry name" value="Winged helix-like DNA-binding domain superfamily/Winged helix DNA-binding domain"/>
    <property type="match status" value="1"/>
</dbReference>
<dbReference type="InterPro" id="IPR036390">
    <property type="entry name" value="WH_DNA-bd_sf"/>
</dbReference>
<dbReference type="InterPro" id="IPR005119">
    <property type="entry name" value="LysR_subst-bd"/>
</dbReference>
<dbReference type="PROSITE" id="PS50931">
    <property type="entry name" value="HTH_LYSR"/>
    <property type="match status" value="1"/>
</dbReference>